<evidence type="ECO:0000313" key="7">
    <source>
        <dbReference type="Proteomes" id="UP000582090"/>
    </source>
</evidence>
<dbReference type="EC" id="2.7.13.3" evidence="2"/>
<sequence length="248" mass="26600">MPGGGKLTIETANKWLDNRAGRERDLPPGQYISVCVTDTGTGIPKDIADRIFDPFFTTKPIGQGTGLGLSMIHGFVRQSGGQIRVYSEPGQGTTMCLYLPRYTGEITADAEAVDTTIAEMGAGETVLVIDDEPTVRMLIVEVLEEAGYVALEAEDGPWGLKILQTDVRIDLLITDVGLPGGLNGRQVADAARLSRPDLKVLFVTGFAENAAVGNGHLEAGMEVITKPFVMTELANKVTDMIENRHRGA</sequence>
<dbReference type="Pfam" id="PF00072">
    <property type="entry name" value="Response_reg"/>
    <property type="match status" value="1"/>
</dbReference>
<dbReference type="CDD" id="cd18161">
    <property type="entry name" value="REC_hyHK_blue-like"/>
    <property type="match status" value="1"/>
</dbReference>
<dbReference type="InterPro" id="IPR001789">
    <property type="entry name" value="Sig_transdc_resp-reg_receiver"/>
</dbReference>
<dbReference type="GO" id="GO:0000160">
    <property type="term" value="P:phosphorelay signal transduction system"/>
    <property type="evidence" value="ECO:0007669"/>
    <property type="project" value="InterPro"/>
</dbReference>
<evidence type="ECO:0000259" key="5">
    <source>
        <dbReference type="PROSITE" id="PS50110"/>
    </source>
</evidence>
<feature type="modified residue" description="4-aspartylphosphate" evidence="3">
    <location>
        <position position="175"/>
    </location>
</feature>
<dbReference type="PANTHER" id="PTHR43065">
    <property type="entry name" value="SENSOR HISTIDINE KINASE"/>
    <property type="match status" value="1"/>
</dbReference>
<dbReference type="SMART" id="SM00448">
    <property type="entry name" value="REC"/>
    <property type="match status" value="1"/>
</dbReference>
<dbReference type="InterPro" id="IPR004358">
    <property type="entry name" value="Sig_transdc_His_kin-like_C"/>
</dbReference>
<dbReference type="SUPFAM" id="SSF52172">
    <property type="entry name" value="CheY-like"/>
    <property type="match status" value="1"/>
</dbReference>
<feature type="domain" description="Histidine kinase" evidence="4">
    <location>
        <begin position="1"/>
        <end position="103"/>
    </location>
</feature>
<comment type="catalytic activity">
    <reaction evidence="1">
        <text>ATP + protein L-histidine = ADP + protein N-phospho-L-histidine.</text>
        <dbReference type="EC" id="2.7.13.3"/>
    </reaction>
</comment>
<evidence type="ECO:0000259" key="4">
    <source>
        <dbReference type="PROSITE" id="PS50109"/>
    </source>
</evidence>
<dbReference type="InterPro" id="IPR003594">
    <property type="entry name" value="HATPase_dom"/>
</dbReference>
<dbReference type="PRINTS" id="PR00344">
    <property type="entry name" value="BCTRLSENSOR"/>
</dbReference>
<organism evidence="6 7">
    <name type="scientific">Rhizobium metallidurans</name>
    <dbReference type="NCBI Taxonomy" id="1265931"/>
    <lineage>
        <taxon>Bacteria</taxon>
        <taxon>Pseudomonadati</taxon>
        <taxon>Pseudomonadota</taxon>
        <taxon>Alphaproteobacteria</taxon>
        <taxon>Hyphomicrobiales</taxon>
        <taxon>Rhizobiaceae</taxon>
        <taxon>Rhizobium/Agrobacterium group</taxon>
        <taxon>Rhizobium</taxon>
    </lineage>
</organism>
<evidence type="ECO:0000256" key="1">
    <source>
        <dbReference type="ARBA" id="ARBA00000085"/>
    </source>
</evidence>
<dbReference type="InterPro" id="IPR005467">
    <property type="entry name" value="His_kinase_dom"/>
</dbReference>
<comment type="caution">
    <text evidence="6">The sequence shown here is derived from an EMBL/GenBank/DDBJ whole genome shotgun (WGS) entry which is preliminary data.</text>
</comment>
<evidence type="ECO:0000256" key="2">
    <source>
        <dbReference type="ARBA" id="ARBA00012438"/>
    </source>
</evidence>
<dbReference type="AlphaFoldDB" id="A0A7W6GDK2"/>
<dbReference type="SUPFAM" id="SSF55874">
    <property type="entry name" value="ATPase domain of HSP90 chaperone/DNA topoisomerase II/histidine kinase"/>
    <property type="match status" value="1"/>
</dbReference>
<dbReference type="PROSITE" id="PS50110">
    <property type="entry name" value="RESPONSE_REGULATORY"/>
    <property type="match status" value="1"/>
</dbReference>
<keyword evidence="3" id="KW-0597">Phosphoprotein</keyword>
<dbReference type="Pfam" id="PF02518">
    <property type="entry name" value="HATPase_c"/>
    <property type="match status" value="1"/>
</dbReference>
<protein>
    <recommendedName>
        <fullName evidence="2">histidine kinase</fullName>
        <ecNumber evidence="2">2.7.13.3</ecNumber>
    </recommendedName>
</protein>
<gene>
    <name evidence="6" type="ORF">GGQ67_004677</name>
</gene>
<proteinExistence type="predicted"/>
<feature type="domain" description="Response regulatory" evidence="5">
    <location>
        <begin position="125"/>
        <end position="241"/>
    </location>
</feature>
<dbReference type="Proteomes" id="UP000582090">
    <property type="component" value="Unassembled WGS sequence"/>
</dbReference>
<dbReference type="PROSITE" id="PS50109">
    <property type="entry name" value="HIS_KIN"/>
    <property type="match status" value="1"/>
</dbReference>
<dbReference type="Gene3D" id="3.30.565.10">
    <property type="entry name" value="Histidine kinase-like ATPase, C-terminal domain"/>
    <property type="match status" value="1"/>
</dbReference>
<evidence type="ECO:0000256" key="3">
    <source>
        <dbReference type="PROSITE-ProRule" id="PRU00169"/>
    </source>
</evidence>
<dbReference type="PANTHER" id="PTHR43065:SF42">
    <property type="entry name" value="TWO-COMPONENT SENSOR PPRA"/>
    <property type="match status" value="1"/>
</dbReference>
<reference evidence="6 7" key="1">
    <citation type="submission" date="2020-08" db="EMBL/GenBank/DDBJ databases">
        <title>Genomic Encyclopedia of Type Strains, Phase IV (KMG-IV): sequencing the most valuable type-strain genomes for metagenomic binning, comparative biology and taxonomic classification.</title>
        <authorList>
            <person name="Goeker M."/>
        </authorList>
    </citation>
    <scope>NUCLEOTIDE SEQUENCE [LARGE SCALE GENOMIC DNA]</scope>
    <source>
        <strain evidence="6 7">DSM 26575</strain>
    </source>
</reference>
<dbReference type="Gene3D" id="3.40.50.2300">
    <property type="match status" value="1"/>
</dbReference>
<dbReference type="InterPro" id="IPR011006">
    <property type="entry name" value="CheY-like_superfamily"/>
</dbReference>
<dbReference type="SMART" id="SM00387">
    <property type="entry name" value="HATPase_c"/>
    <property type="match status" value="1"/>
</dbReference>
<dbReference type="InterPro" id="IPR036890">
    <property type="entry name" value="HATPase_C_sf"/>
</dbReference>
<accession>A0A7W6GDK2</accession>
<keyword evidence="7" id="KW-1185">Reference proteome</keyword>
<name>A0A7W6GDK2_9HYPH</name>
<dbReference type="GO" id="GO:0004673">
    <property type="term" value="F:protein histidine kinase activity"/>
    <property type="evidence" value="ECO:0007669"/>
    <property type="project" value="UniProtKB-EC"/>
</dbReference>
<evidence type="ECO:0000313" key="6">
    <source>
        <dbReference type="EMBL" id="MBB3966984.1"/>
    </source>
</evidence>
<dbReference type="EMBL" id="JACIDW010000027">
    <property type="protein sequence ID" value="MBB3966984.1"/>
    <property type="molecule type" value="Genomic_DNA"/>
</dbReference>